<feature type="binding site" evidence="9">
    <location>
        <position position="10"/>
    </location>
    <ligand>
        <name>substrate</name>
    </ligand>
</feature>
<reference evidence="11 13" key="1">
    <citation type="submission" date="2017-06" db="EMBL/GenBank/DDBJ databases">
        <title>Complete genome of Francisella adeliensis.</title>
        <authorList>
            <person name="Vallesi A."/>
            <person name="Sjodin A."/>
        </authorList>
    </citation>
    <scope>NUCLEOTIDE SEQUENCE [LARGE SCALE GENOMIC DNA]</scope>
    <source>
        <strain evidence="11 13">FDC440</strain>
    </source>
</reference>
<feature type="binding site" evidence="9">
    <location>
        <position position="88"/>
    </location>
    <ligand>
        <name>substrate</name>
    </ligand>
</feature>
<comment type="pathway">
    <text evidence="9">Cofactor biosynthesis; coenzyme A biosynthesis; CoA from (R)-pantothenate: step 4/5.</text>
</comment>
<proteinExistence type="inferred from homology"/>
<feature type="binding site" evidence="9">
    <location>
        <begin position="10"/>
        <end position="11"/>
    </location>
    <ligand>
        <name>ATP</name>
        <dbReference type="ChEBI" id="CHEBI:30616"/>
    </ligand>
</feature>
<evidence type="ECO:0000256" key="1">
    <source>
        <dbReference type="ARBA" id="ARBA00022490"/>
    </source>
</evidence>
<comment type="function">
    <text evidence="9">Reversibly transfers an adenylyl group from ATP to 4'-phosphopantetheine, yielding dephospho-CoA (dPCoA) and pyrophosphate.</text>
</comment>
<evidence type="ECO:0000313" key="12">
    <source>
        <dbReference type="EMBL" id="QIW11824.1"/>
    </source>
</evidence>
<dbReference type="NCBIfam" id="TIGR01510">
    <property type="entry name" value="coaD_prev_kdtB"/>
    <property type="match status" value="1"/>
</dbReference>
<feature type="domain" description="Cytidyltransferase-like" evidence="10">
    <location>
        <begin position="6"/>
        <end position="134"/>
    </location>
</feature>
<dbReference type="UniPathway" id="UPA00241">
    <property type="reaction ID" value="UER00355"/>
</dbReference>
<dbReference type="GO" id="GO:0005737">
    <property type="term" value="C:cytoplasm"/>
    <property type="evidence" value="ECO:0007669"/>
    <property type="project" value="UniProtKB-SubCell"/>
</dbReference>
<dbReference type="GO" id="GO:0005524">
    <property type="term" value="F:ATP binding"/>
    <property type="evidence" value="ECO:0007669"/>
    <property type="project" value="UniProtKB-KW"/>
</dbReference>
<evidence type="ECO:0000313" key="13">
    <source>
        <dbReference type="Proteomes" id="UP000251120"/>
    </source>
</evidence>
<keyword evidence="6 9" id="KW-0460">Magnesium</keyword>
<dbReference type="Proteomes" id="UP000251120">
    <property type="component" value="Chromosome"/>
</dbReference>
<dbReference type="AlphaFoldDB" id="A0A2Z4XYN2"/>
<reference evidence="12 14" key="2">
    <citation type="submission" date="2019-08" db="EMBL/GenBank/DDBJ databases">
        <title>Complete genome sequences of Francisella adeliensis (FSC1325 and FSC1326).</title>
        <authorList>
            <person name="Ohrman C."/>
            <person name="Uneklint I."/>
            <person name="Vallesi A."/>
            <person name="Karlsson L."/>
            <person name="Sjodin A."/>
        </authorList>
    </citation>
    <scope>NUCLEOTIDE SEQUENCE [LARGE SCALE GENOMIC DNA]</scope>
    <source>
        <strain evidence="12 14">FSC1325</strain>
    </source>
</reference>
<evidence type="ECO:0000256" key="7">
    <source>
        <dbReference type="ARBA" id="ARBA00022993"/>
    </source>
</evidence>
<dbReference type="Gene3D" id="3.40.50.620">
    <property type="entry name" value="HUPs"/>
    <property type="match status" value="1"/>
</dbReference>
<evidence type="ECO:0000256" key="5">
    <source>
        <dbReference type="ARBA" id="ARBA00022840"/>
    </source>
</evidence>
<dbReference type="GO" id="GO:0015937">
    <property type="term" value="P:coenzyme A biosynthetic process"/>
    <property type="evidence" value="ECO:0007669"/>
    <property type="project" value="UniProtKB-UniRule"/>
</dbReference>
<feature type="binding site" evidence="9">
    <location>
        <position position="99"/>
    </location>
    <ligand>
        <name>ATP</name>
        <dbReference type="ChEBI" id="CHEBI:30616"/>
    </ligand>
</feature>
<sequence>MKKIAVYPGTFDPITNGHVDLVERALSMFDEIVVSVSTAYGKNTLFDLEQRVSLIELVFASNPKVKVIGFSGLLVDHASDHNACAIVRGLRAVSDFDYEYQMASMNSKLNSDIQTIFFTPSEKYSCISSTLVRAVALNNYKRVSEFVPECVFRELEKKYKN</sequence>
<feature type="binding site" evidence="9">
    <location>
        <position position="74"/>
    </location>
    <ligand>
        <name>substrate</name>
    </ligand>
</feature>
<dbReference type="EMBL" id="CP043424">
    <property type="protein sequence ID" value="QIW11824.1"/>
    <property type="molecule type" value="Genomic_DNA"/>
</dbReference>
<name>A0A2Z4XYN2_9GAMM</name>
<protein>
    <recommendedName>
        <fullName evidence="9">Phosphopantetheine adenylyltransferase</fullName>
        <ecNumber evidence="9">2.7.7.3</ecNumber>
    </recommendedName>
    <alternativeName>
        <fullName evidence="9">Dephospho-CoA pyrophosphorylase</fullName>
    </alternativeName>
    <alternativeName>
        <fullName evidence="9">Pantetheine-phosphate adenylyltransferase</fullName>
        <shortName evidence="9">PPAT</shortName>
    </alternativeName>
</protein>
<feature type="binding site" evidence="9">
    <location>
        <position position="18"/>
    </location>
    <ligand>
        <name>ATP</name>
        <dbReference type="ChEBI" id="CHEBI:30616"/>
    </ligand>
</feature>
<comment type="catalytic activity">
    <reaction evidence="8 9">
        <text>(R)-4'-phosphopantetheine + ATP + H(+) = 3'-dephospho-CoA + diphosphate</text>
        <dbReference type="Rhea" id="RHEA:19801"/>
        <dbReference type="ChEBI" id="CHEBI:15378"/>
        <dbReference type="ChEBI" id="CHEBI:30616"/>
        <dbReference type="ChEBI" id="CHEBI:33019"/>
        <dbReference type="ChEBI" id="CHEBI:57328"/>
        <dbReference type="ChEBI" id="CHEBI:61723"/>
        <dbReference type="EC" id="2.7.7.3"/>
    </reaction>
</comment>
<gene>
    <name evidence="9 12" type="primary">coaD</name>
    <name evidence="11" type="ORF">CDH04_03840</name>
    <name evidence="12" type="ORF">FZC43_03840</name>
</gene>
<organism evidence="11 13">
    <name type="scientific">Francisella adeliensis</name>
    <dbReference type="NCBI Taxonomy" id="2007306"/>
    <lineage>
        <taxon>Bacteria</taxon>
        <taxon>Pseudomonadati</taxon>
        <taxon>Pseudomonadota</taxon>
        <taxon>Gammaproteobacteria</taxon>
        <taxon>Thiotrichales</taxon>
        <taxon>Francisellaceae</taxon>
        <taxon>Francisella</taxon>
    </lineage>
</organism>
<keyword evidence="1 9" id="KW-0963">Cytoplasm</keyword>
<dbReference type="PANTHER" id="PTHR21342">
    <property type="entry name" value="PHOSPHOPANTETHEINE ADENYLYLTRANSFERASE"/>
    <property type="match status" value="1"/>
</dbReference>
<evidence type="ECO:0000256" key="8">
    <source>
        <dbReference type="ARBA" id="ARBA00029346"/>
    </source>
</evidence>
<dbReference type="Proteomes" id="UP000681131">
    <property type="component" value="Chromosome"/>
</dbReference>
<dbReference type="SUPFAM" id="SSF52374">
    <property type="entry name" value="Nucleotidylyl transferase"/>
    <property type="match status" value="1"/>
</dbReference>
<keyword evidence="14" id="KW-1185">Reference proteome</keyword>
<dbReference type="GO" id="GO:0004595">
    <property type="term" value="F:pantetheine-phosphate adenylyltransferase activity"/>
    <property type="evidence" value="ECO:0007669"/>
    <property type="project" value="UniProtKB-UniRule"/>
</dbReference>
<keyword evidence="4 9" id="KW-0547">Nucleotide-binding</keyword>
<dbReference type="PANTHER" id="PTHR21342:SF1">
    <property type="entry name" value="PHOSPHOPANTETHEINE ADENYLYLTRANSFERASE"/>
    <property type="match status" value="1"/>
</dbReference>
<comment type="subcellular location">
    <subcellularLocation>
        <location evidence="9">Cytoplasm</location>
    </subcellularLocation>
</comment>
<keyword evidence="3 9" id="KW-0548">Nucleotidyltransferase</keyword>
<dbReference type="CDD" id="cd02163">
    <property type="entry name" value="PPAT"/>
    <property type="match status" value="1"/>
</dbReference>
<dbReference type="EMBL" id="CP021781">
    <property type="protein sequence ID" value="AXA33592.1"/>
    <property type="molecule type" value="Genomic_DNA"/>
</dbReference>
<evidence type="ECO:0000256" key="9">
    <source>
        <dbReference type="HAMAP-Rule" id="MF_00151"/>
    </source>
</evidence>
<dbReference type="NCBIfam" id="TIGR00125">
    <property type="entry name" value="cyt_tran_rel"/>
    <property type="match status" value="1"/>
</dbReference>
<keyword evidence="7 9" id="KW-0173">Coenzyme A biosynthesis</keyword>
<keyword evidence="2 9" id="KW-0808">Transferase</keyword>
<dbReference type="InterPro" id="IPR001980">
    <property type="entry name" value="PPAT"/>
</dbReference>
<comment type="similarity">
    <text evidence="9">Belongs to the bacterial CoaD family.</text>
</comment>
<dbReference type="InterPro" id="IPR014729">
    <property type="entry name" value="Rossmann-like_a/b/a_fold"/>
</dbReference>
<accession>A0A2Z4XYN2</accession>
<evidence type="ECO:0000259" key="10">
    <source>
        <dbReference type="Pfam" id="PF01467"/>
    </source>
</evidence>
<dbReference type="OrthoDB" id="9806661at2"/>
<evidence type="ECO:0000313" key="14">
    <source>
        <dbReference type="Proteomes" id="UP000681131"/>
    </source>
</evidence>
<keyword evidence="5 9" id="KW-0067">ATP-binding</keyword>
<evidence type="ECO:0000256" key="4">
    <source>
        <dbReference type="ARBA" id="ARBA00022741"/>
    </source>
</evidence>
<dbReference type="EC" id="2.7.7.3" evidence="9"/>
<comment type="cofactor">
    <cofactor evidence="9">
        <name>Mg(2+)</name>
        <dbReference type="ChEBI" id="CHEBI:18420"/>
    </cofactor>
</comment>
<feature type="site" description="Transition state stabilizer" evidence="9">
    <location>
        <position position="18"/>
    </location>
</feature>
<dbReference type="Pfam" id="PF01467">
    <property type="entry name" value="CTP_transf_like"/>
    <property type="match status" value="1"/>
</dbReference>
<dbReference type="RefSeq" id="WP_112869765.1">
    <property type="nucleotide sequence ID" value="NZ_CP021781.1"/>
</dbReference>
<evidence type="ECO:0000256" key="3">
    <source>
        <dbReference type="ARBA" id="ARBA00022695"/>
    </source>
</evidence>
<feature type="binding site" evidence="9">
    <location>
        <begin position="89"/>
        <end position="91"/>
    </location>
    <ligand>
        <name>ATP</name>
        <dbReference type="ChEBI" id="CHEBI:30616"/>
    </ligand>
</feature>
<comment type="subunit">
    <text evidence="9">Homohexamer.</text>
</comment>
<dbReference type="KEGG" id="fad:CDH04_03840"/>
<dbReference type="InterPro" id="IPR004821">
    <property type="entry name" value="Cyt_trans-like"/>
</dbReference>
<feature type="binding site" evidence="9">
    <location>
        <begin position="124"/>
        <end position="130"/>
    </location>
    <ligand>
        <name>ATP</name>
        <dbReference type="ChEBI" id="CHEBI:30616"/>
    </ligand>
</feature>
<dbReference type="HAMAP" id="MF_00151">
    <property type="entry name" value="PPAT_bact"/>
    <property type="match status" value="1"/>
</dbReference>
<feature type="binding site" evidence="9">
    <location>
        <position position="42"/>
    </location>
    <ligand>
        <name>substrate</name>
    </ligand>
</feature>
<dbReference type="PRINTS" id="PR01020">
    <property type="entry name" value="LPSBIOSNTHSS"/>
</dbReference>
<evidence type="ECO:0000256" key="2">
    <source>
        <dbReference type="ARBA" id="ARBA00022679"/>
    </source>
</evidence>
<evidence type="ECO:0000313" key="11">
    <source>
        <dbReference type="EMBL" id="AXA33592.1"/>
    </source>
</evidence>
<evidence type="ECO:0000256" key="6">
    <source>
        <dbReference type="ARBA" id="ARBA00022842"/>
    </source>
</evidence>